<protein>
    <submittedName>
        <fullName evidence="2">Uncharacterized protein</fullName>
    </submittedName>
</protein>
<evidence type="ECO:0000313" key="2">
    <source>
        <dbReference type="EMBL" id="KAH0550260.1"/>
    </source>
</evidence>
<sequence>MKEMGKRKGKRNRTHEPKYCPPSDRIRESQSSEEKWPDVRPLCKCYSMHTRLYCQKTHSWDKKYESSNMYVVTDVNVTQGLSFEINSANKDIRDMILMQKWC</sequence>
<comment type="caution">
    <text evidence="2">The sequence shown here is derived from an EMBL/GenBank/DDBJ whole genome shotgun (WGS) entry which is preliminary data.</text>
</comment>
<gene>
    <name evidence="2" type="ORF">KQX54_018453</name>
</gene>
<feature type="compositionally biased region" description="Basic and acidic residues" evidence="1">
    <location>
        <begin position="14"/>
        <end position="34"/>
    </location>
</feature>
<evidence type="ECO:0000256" key="1">
    <source>
        <dbReference type="SAM" id="MobiDB-lite"/>
    </source>
</evidence>
<feature type="region of interest" description="Disordered" evidence="1">
    <location>
        <begin position="1"/>
        <end position="34"/>
    </location>
</feature>
<accession>A0AAV7IDA1</accession>
<organism evidence="2 3">
    <name type="scientific">Cotesia glomerata</name>
    <name type="common">Lepidopteran parasitic wasp</name>
    <name type="synonym">Apanteles glomeratus</name>
    <dbReference type="NCBI Taxonomy" id="32391"/>
    <lineage>
        <taxon>Eukaryota</taxon>
        <taxon>Metazoa</taxon>
        <taxon>Ecdysozoa</taxon>
        <taxon>Arthropoda</taxon>
        <taxon>Hexapoda</taxon>
        <taxon>Insecta</taxon>
        <taxon>Pterygota</taxon>
        <taxon>Neoptera</taxon>
        <taxon>Endopterygota</taxon>
        <taxon>Hymenoptera</taxon>
        <taxon>Apocrita</taxon>
        <taxon>Ichneumonoidea</taxon>
        <taxon>Braconidae</taxon>
        <taxon>Microgastrinae</taxon>
        <taxon>Cotesia</taxon>
    </lineage>
</organism>
<proteinExistence type="predicted"/>
<evidence type="ECO:0000313" key="3">
    <source>
        <dbReference type="Proteomes" id="UP000826195"/>
    </source>
</evidence>
<dbReference type="AlphaFoldDB" id="A0AAV7IDA1"/>
<keyword evidence="3" id="KW-1185">Reference proteome</keyword>
<dbReference type="EMBL" id="JAHXZJ010001864">
    <property type="protein sequence ID" value="KAH0550260.1"/>
    <property type="molecule type" value="Genomic_DNA"/>
</dbReference>
<dbReference type="Proteomes" id="UP000826195">
    <property type="component" value="Unassembled WGS sequence"/>
</dbReference>
<name>A0AAV7IDA1_COTGL</name>
<reference evidence="2 3" key="1">
    <citation type="journal article" date="2021" name="J. Hered.">
        <title>A chromosome-level genome assembly of the parasitoid wasp, Cotesia glomerata (Hymenoptera: Braconidae).</title>
        <authorList>
            <person name="Pinto B.J."/>
            <person name="Weis J.J."/>
            <person name="Gamble T."/>
            <person name="Ode P.J."/>
            <person name="Paul R."/>
            <person name="Zaspel J.M."/>
        </authorList>
    </citation>
    <scope>NUCLEOTIDE SEQUENCE [LARGE SCALE GENOMIC DNA]</scope>
    <source>
        <strain evidence="2">CgM1</strain>
    </source>
</reference>